<dbReference type="AlphaFoldDB" id="E1JSA5"/>
<dbReference type="InterPro" id="IPR009739">
    <property type="entry name" value="LprI-like_N"/>
</dbReference>
<protein>
    <recommendedName>
        <fullName evidence="2">Lysozyme inhibitor LprI-like N-terminal domain-containing protein</fullName>
    </recommendedName>
</protein>
<dbReference type="Proteomes" id="UP000006250">
    <property type="component" value="Unassembled WGS sequence"/>
</dbReference>
<dbReference type="eggNOG" id="COG3755">
    <property type="taxonomic scope" value="Bacteria"/>
</dbReference>
<feature type="signal peptide" evidence="1">
    <location>
        <begin position="1"/>
        <end position="23"/>
    </location>
</feature>
<feature type="chain" id="PRO_5003147912" description="Lysozyme inhibitor LprI-like N-terminal domain-containing protein" evidence="1">
    <location>
        <begin position="24"/>
        <end position="136"/>
    </location>
</feature>
<evidence type="ECO:0000313" key="3">
    <source>
        <dbReference type="EMBL" id="EFL52874.1"/>
    </source>
</evidence>
<keyword evidence="1" id="KW-0732">Signal</keyword>
<dbReference type="RefSeq" id="WP_005990784.1">
    <property type="nucleotide sequence ID" value="NZ_AECZ01000002.1"/>
</dbReference>
<evidence type="ECO:0000313" key="4">
    <source>
        <dbReference type="Proteomes" id="UP000006250"/>
    </source>
</evidence>
<evidence type="ECO:0000256" key="1">
    <source>
        <dbReference type="SAM" id="SignalP"/>
    </source>
</evidence>
<reference evidence="3 4" key="1">
    <citation type="submission" date="2010-08" db="EMBL/GenBank/DDBJ databases">
        <title>The draft genome of Desulfovibrio fructosovorans JJ.</title>
        <authorList>
            <consortium name="US DOE Joint Genome Institute (JGI-PGF)"/>
            <person name="Lucas S."/>
            <person name="Copeland A."/>
            <person name="Lapidus A."/>
            <person name="Cheng J.-F."/>
            <person name="Bruce D."/>
            <person name="Goodwin L."/>
            <person name="Pitluck S."/>
            <person name="Land M.L."/>
            <person name="Hauser L."/>
            <person name="Chang Y.-J."/>
            <person name="Jeffries C."/>
            <person name="Wall J.D."/>
            <person name="Stahl D.A."/>
            <person name="Arkin A.P."/>
            <person name="Dehal P."/>
            <person name="Stolyar S.M."/>
            <person name="Hazen T.C."/>
            <person name="Woyke T.J."/>
        </authorList>
    </citation>
    <scope>NUCLEOTIDE SEQUENCE [LARGE SCALE GENOMIC DNA]</scope>
    <source>
        <strain evidence="3 4">JJ</strain>
    </source>
</reference>
<feature type="domain" description="Lysozyme inhibitor LprI-like N-terminal" evidence="2">
    <location>
        <begin position="22"/>
        <end position="116"/>
    </location>
</feature>
<dbReference type="Pfam" id="PF07007">
    <property type="entry name" value="LprI"/>
    <property type="match status" value="1"/>
</dbReference>
<dbReference type="EMBL" id="AECZ01000002">
    <property type="protein sequence ID" value="EFL52874.1"/>
    <property type="molecule type" value="Genomic_DNA"/>
</dbReference>
<dbReference type="OrthoDB" id="7340239at2"/>
<comment type="caution">
    <text evidence="3">The sequence shown here is derived from an EMBL/GenBank/DDBJ whole genome shotgun (WGS) entry which is preliminary data.</text>
</comment>
<name>E1JSA5_SOLFR</name>
<evidence type="ECO:0000259" key="2">
    <source>
        <dbReference type="Pfam" id="PF07007"/>
    </source>
</evidence>
<accession>E1JSA5</accession>
<sequence precursor="true">MRVWFGAAFFAAVLAFFTGGARAQTQMEMNVAACDAAKKADAELNAAYAAVLEKNKDDPVFIRKLKVAERAWLAFRDAELAARYPAEDKAAAYGSMYNFCYCNALAELTRKRAAALAPWRDGVPEGDGCTGSYPVR</sequence>
<dbReference type="STRING" id="596151.DesfrDRAFT_0504"/>
<gene>
    <name evidence="3" type="ORF">DesfrDRAFT_0504</name>
</gene>
<proteinExistence type="predicted"/>
<organism evidence="3 4">
    <name type="scientific">Solidesulfovibrio fructosivorans JJ]</name>
    <dbReference type="NCBI Taxonomy" id="596151"/>
    <lineage>
        <taxon>Bacteria</taxon>
        <taxon>Pseudomonadati</taxon>
        <taxon>Thermodesulfobacteriota</taxon>
        <taxon>Desulfovibrionia</taxon>
        <taxon>Desulfovibrionales</taxon>
        <taxon>Desulfovibrionaceae</taxon>
        <taxon>Solidesulfovibrio</taxon>
    </lineage>
</organism>
<dbReference type="Gene3D" id="1.20.1270.180">
    <property type="match status" value="1"/>
</dbReference>
<keyword evidence="4" id="KW-1185">Reference proteome</keyword>